<dbReference type="CDD" id="cd03017">
    <property type="entry name" value="PRX_BCP"/>
    <property type="match status" value="1"/>
</dbReference>
<keyword evidence="13" id="KW-1185">Reference proteome</keyword>
<dbReference type="Proteomes" id="UP000054248">
    <property type="component" value="Unassembled WGS sequence"/>
</dbReference>
<feature type="compositionally biased region" description="Low complexity" evidence="10">
    <location>
        <begin position="147"/>
        <end position="162"/>
    </location>
</feature>
<protein>
    <recommendedName>
        <fullName evidence="1">thioredoxin-dependent peroxiredoxin</fullName>
        <ecNumber evidence="1">1.11.1.24</ecNumber>
    </recommendedName>
    <alternativeName>
        <fullName evidence="7">Thioredoxin peroxidase</fullName>
    </alternativeName>
</protein>
<keyword evidence="2" id="KW-0575">Peroxidase</keyword>
<dbReference type="EMBL" id="KN823026">
    <property type="protein sequence ID" value="KIO26282.1"/>
    <property type="molecule type" value="Genomic_DNA"/>
</dbReference>
<dbReference type="OrthoDB" id="338622at2759"/>
<dbReference type="Gene3D" id="3.40.30.10">
    <property type="entry name" value="Glutaredoxin"/>
    <property type="match status" value="1"/>
</dbReference>
<feature type="domain" description="Thioredoxin" evidence="11">
    <location>
        <begin position="1"/>
        <end position="136"/>
    </location>
</feature>
<dbReference type="Pfam" id="PF00578">
    <property type="entry name" value="AhpC-TSA"/>
    <property type="match status" value="1"/>
</dbReference>
<evidence type="ECO:0000259" key="11">
    <source>
        <dbReference type="PROSITE" id="PS51352"/>
    </source>
</evidence>
<dbReference type="SUPFAM" id="SSF52833">
    <property type="entry name" value="Thioredoxin-like"/>
    <property type="match status" value="1"/>
</dbReference>
<keyword evidence="5" id="KW-1015">Disulfide bond</keyword>
<dbReference type="InterPro" id="IPR050924">
    <property type="entry name" value="Peroxiredoxin_BCP/PrxQ"/>
</dbReference>
<keyword evidence="6" id="KW-0676">Redox-active center</keyword>
<evidence type="ECO:0000256" key="8">
    <source>
        <dbReference type="ARBA" id="ARBA00038489"/>
    </source>
</evidence>
<dbReference type="GO" id="GO:0005737">
    <property type="term" value="C:cytoplasm"/>
    <property type="evidence" value="ECO:0007669"/>
    <property type="project" value="TreeGrafter"/>
</dbReference>
<evidence type="ECO:0000256" key="4">
    <source>
        <dbReference type="ARBA" id="ARBA00023002"/>
    </source>
</evidence>
<dbReference type="InterPro" id="IPR036249">
    <property type="entry name" value="Thioredoxin-like_sf"/>
</dbReference>
<evidence type="ECO:0000256" key="9">
    <source>
        <dbReference type="ARBA" id="ARBA00049091"/>
    </source>
</evidence>
<name>A0A0C3LXS7_9AGAM</name>
<evidence type="ECO:0000256" key="5">
    <source>
        <dbReference type="ARBA" id="ARBA00023157"/>
    </source>
</evidence>
<dbReference type="InterPro" id="IPR000866">
    <property type="entry name" value="AhpC/TSA"/>
</dbReference>
<evidence type="ECO:0000256" key="1">
    <source>
        <dbReference type="ARBA" id="ARBA00013017"/>
    </source>
</evidence>
<dbReference type="PROSITE" id="PS51352">
    <property type="entry name" value="THIOREDOXIN_2"/>
    <property type="match status" value="1"/>
</dbReference>
<keyword evidence="3" id="KW-0049">Antioxidant</keyword>
<comment type="catalytic activity">
    <reaction evidence="9">
        <text>a hydroperoxide + [thioredoxin]-dithiol = an alcohol + [thioredoxin]-disulfide + H2O</text>
        <dbReference type="Rhea" id="RHEA:62620"/>
        <dbReference type="Rhea" id="RHEA-COMP:10698"/>
        <dbReference type="Rhea" id="RHEA-COMP:10700"/>
        <dbReference type="ChEBI" id="CHEBI:15377"/>
        <dbReference type="ChEBI" id="CHEBI:29950"/>
        <dbReference type="ChEBI" id="CHEBI:30879"/>
        <dbReference type="ChEBI" id="CHEBI:35924"/>
        <dbReference type="ChEBI" id="CHEBI:50058"/>
        <dbReference type="EC" id="1.11.1.24"/>
    </reaction>
</comment>
<dbReference type="PANTHER" id="PTHR42801:SF4">
    <property type="entry name" value="AHPC_TSA FAMILY PROTEIN"/>
    <property type="match status" value="1"/>
</dbReference>
<dbReference type="EC" id="1.11.1.24" evidence="1"/>
<evidence type="ECO:0000256" key="2">
    <source>
        <dbReference type="ARBA" id="ARBA00022559"/>
    </source>
</evidence>
<dbReference type="PANTHER" id="PTHR42801">
    <property type="entry name" value="THIOREDOXIN-DEPENDENT PEROXIDE REDUCTASE"/>
    <property type="match status" value="1"/>
</dbReference>
<dbReference type="GO" id="GO:0045454">
    <property type="term" value="P:cell redox homeostasis"/>
    <property type="evidence" value="ECO:0007669"/>
    <property type="project" value="TreeGrafter"/>
</dbReference>
<evidence type="ECO:0000256" key="7">
    <source>
        <dbReference type="ARBA" id="ARBA00032824"/>
    </source>
</evidence>
<accession>A0A0C3LXS7</accession>
<dbReference type="AlphaFoldDB" id="A0A0C3LXS7"/>
<evidence type="ECO:0000313" key="13">
    <source>
        <dbReference type="Proteomes" id="UP000054248"/>
    </source>
</evidence>
<feature type="region of interest" description="Disordered" evidence="10">
    <location>
        <begin position="141"/>
        <end position="162"/>
    </location>
</feature>
<proteinExistence type="inferred from homology"/>
<reference evidence="13" key="2">
    <citation type="submission" date="2015-01" db="EMBL/GenBank/DDBJ databases">
        <title>Evolutionary Origins and Diversification of the Mycorrhizal Mutualists.</title>
        <authorList>
            <consortium name="DOE Joint Genome Institute"/>
            <consortium name="Mycorrhizal Genomics Consortium"/>
            <person name="Kohler A."/>
            <person name="Kuo A."/>
            <person name="Nagy L.G."/>
            <person name="Floudas D."/>
            <person name="Copeland A."/>
            <person name="Barry K.W."/>
            <person name="Cichocki N."/>
            <person name="Veneault-Fourrey C."/>
            <person name="LaButti K."/>
            <person name="Lindquist E.A."/>
            <person name="Lipzen A."/>
            <person name="Lundell T."/>
            <person name="Morin E."/>
            <person name="Murat C."/>
            <person name="Riley R."/>
            <person name="Ohm R."/>
            <person name="Sun H."/>
            <person name="Tunlid A."/>
            <person name="Henrissat B."/>
            <person name="Grigoriev I.V."/>
            <person name="Hibbett D.S."/>
            <person name="Martin F."/>
        </authorList>
    </citation>
    <scope>NUCLEOTIDE SEQUENCE [LARGE SCALE GENOMIC DNA]</scope>
    <source>
        <strain evidence="13">MUT 4182</strain>
    </source>
</reference>
<dbReference type="GO" id="GO:0034599">
    <property type="term" value="P:cellular response to oxidative stress"/>
    <property type="evidence" value="ECO:0007669"/>
    <property type="project" value="TreeGrafter"/>
</dbReference>
<dbReference type="InterPro" id="IPR013766">
    <property type="entry name" value="Thioredoxin_domain"/>
</dbReference>
<dbReference type="STRING" id="1051891.A0A0C3LXS7"/>
<gene>
    <name evidence="12" type="ORF">M407DRAFT_201914</name>
</gene>
<organism evidence="12 13">
    <name type="scientific">Tulasnella calospora MUT 4182</name>
    <dbReference type="NCBI Taxonomy" id="1051891"/>
    <lineage>
        <taxon>Eukaryota</taxon>
        <taxon>Fungi</taxon>
        <taxon>Dikarya</taxon>
        <taxon>Basidiomycota</taxon>
        <taxon>Agaricomycotina</taxon>
        <taxon>Agaricomycetes</taxon>
        <taxon>Cantharellales</taxon>
        <taxon>Tulasnellaceae</taxon>
        <taxon>Tulasnella</taxon>
    </lineage>
</organism>
<reference evidence="12 13" key="1">
    <citation type="submission" date="2014-04" db="EMBL/GenBank/DDBJ databases">
        <authorList>
            <consortium name="DOE Joint Genome Institute"/>
            <person name="Kuo A."/>
            <person name="Girlanda M."/>
            <person name="Perotto S."/>
            <person name="Kohler A."/>
            <person name="Nagy L.G."/>
            <person name="Floudas D."/>
            <person name="Copeland A."/>
            <person name="Barry K.W."/>
            <person name="Cichocki N."/>
            <person name="Veneault-Fourrey C."/>
            <person name="LaButti K."/>
            <person name="Lindquist E.A."/>
            <person name="Lipzen A."/>
            <person name="Lundell T."/>
            <person name="Morin E."/>
            <person name="Murat C."/>
            <person name="Sun H."/>
            <person name="Tunlid A."/>
            <person name="Henrissat B."/>
            <person name="Grigoriev I.V."/>
            <person name="Hibbett D.S."/>
            <person name="Martin F."/>
            <person name="Nordberg H.P."/>
            <person name="Cantor M.N."/>
            <person name="Hua S.X."/>
        </authorList>
    </citation>
    <scope>NUCLEOTIDE SEQUENCE [LARGE SCALE GENOMIC DNA]</scope>
    <source>
        <strain evidence="12 13">MUT 4182</strain>
    </source>
</reference>
<comment type="similarity">
    <text evidence="8">Belongs to the peroxiredoxin family. BCP/PrxQ subfamily.</text>
</comment>
<keyword evidence="4" id="KW-0560">Oxidoreductase</keyword>
<dbReference type="HOGENOM" id="CLU_042529_14_2_1"/>
<evidence type="ECO:0000256" key="6">
    <source>
        <dbReference type="ARBA" id="ARBA00023284"/>
    </source>
</evidence>
<evidence type="ECO:0000256" key="3">
    <source>
        <dbReference type="ARBA" id="ARBA00022862"/>
    </source>
</evidence>
<evidence type="ECO:0000256" key="10">
    <source>
        <dbReference type="SAM" id="MobiDB-lite"/>
    </source>
</evidence>
<evidence type="ECO:0000313" key="12">
    <source>
        <dbReference type="EMBL" id="KIO26282.1"/>
    </source>
</evidence>
<dbReference type="GO" id="GO:0008379">
    <property type="term" value="F:thioredoxin peroxidase activity"/>
    <property type="evidence" value="ECO:0007669"/>
    <property type="project" value="TreeGrafter"/>
</dbReference>
<feature type="non-terminal residue" evidence="12">
    <location>
        <position position="1"/>
    </location>
</feature>
<sequence>ANGAPYDLKPGASGRPLALFFYPASGTYGCTREACSFRDALSSSDVFKSTECDVVGISKDPPAQQKAFVDQHGLPYPVLSDAEGKAREAYEVGRGLFNLTEGRATFMIDRDGTVLDVYESVIQYNEHRNFVERWLAKLGEKKEPEAAPESAPAPEGEIPATG</sequence>